<protein>
    <submittedName>
        <fullName evidence="2">Fic domain protein, Pden_3305 type</fullName>
    </submittedName>
</protein>
<name>A0A3B1BKJ0_9ZZZZ</name>
<evidence type="ECO:0000259" key="1">
    <source>
        <dbReference type="PROSITE" id="PS51459"/>
    </source>
</evidence>
<sequence>MSLRLIKEIHGVLLAKGRGAAKQPGEFRRSQNWIGGSRPGNATYVPPPPDKVLDCMSALEKFIYEEESKLPTLIKAALIHVQFESIHPFLDGNGRLGRLLITFLLCAEGVLREPILYLSLFFKTHRRRYYDLLQDEERKQELGQITLKLSD</sequence>
<accession>A0A3B1BKJ0</accession>
<feature type="domain" description="Fido" evidence="1">
    <location>
        <begin position="1"/>
        <end position="151"/>
    </location>
</feature>
<dbReference type="Gene3D" id="1.10.3290.10">
    <property type="entry name" value="Fido-like domain"/>
    <property type="match status" value="1"/>
</dbReference>
<dbReference type="InterPro" id="IPR040198">
    <property type="entry name" value="Fido_containing"/>
</dbReference>
<dbReference type="InterPro" id="IPR036597">
    <property type="entry name" value="Fido-like_dom_sf"/>
</dbReference>
<proteinExistence type="predicted"/>
<evidence type="ECO:0000313" key="2">
    <source>
        <dbReference type="EMBL" id="VAX15061.1"/>
    </source>
</evidence>
<gene>
    <name evidence="2" type="ORF">MNBD_NITROSPINAE04-245</name>
</gene>
<dbReference type="InterPro" id="IPR003812">
    <property type="entry name" value="Fido"/>
</dbReference>
<dbReference type="Pfam" id="PF02661">
    <property type="entry name" value="Fic"/>
    <property type="match status" value="1"/>
</dbReference>
<dbReference type="PANTHER" id="PTHR13504:SF38">
    <property type="entry name" value="FIDO DOMAIN-CONTAINING PROTEIN"/>
    <property type="match status" value="1"/>
</dbReference>
<dbReference type="EMBL" id="UOGA01000032">
    <property type="protein sequence ID" value="VAX15061.1"/>
    <property type="molecule type" value="Genomic_DNA"/>
</dbReference>
<reference evidence="2" key="1">
    <citation type="submission" date="2018-06" db="EMBL/GenBank/DDBJ databases">
        <authorList>
            <person name="Zhirakovskaya E."/>
        </authorList>
    </citation>
    <scope>NUCLEOTIDE SEQUENCE</scope>
</reference>
<dbReference type="PROSITE" id="PS51459">
    <property type="entry name" value="FIDO"/>
    <property type="match status" value="1"/>
</dbReference>
<dbReference type="AlphaFoldDB" id="A0A3B1BKJ0"/>
<organism evidence="2">
    <name type="scientific">hydrothermal vent metagenome</name>
    <dbReference type="NCBI Taxonomy" id="652676"/>
    <lineage>
        <taxon>unclassified sequences</taxon>
        <taxon>metagenomes</taxon>
        <taxon>ecological metagenomes</taxon>
    </lineage>
</organism>
<dbReference type="PANTHER" id="PTHR13504">
    <property type="entry name" value="FIDO DOMAIN-CONTAINING PROTEIN DDB_G0283145"/>
    <property type="match status" value="1"/>
</dbReference>
<dbReference type="SUPFAM" id="SSF140931">
    <property type="entry name" value="Fic-like"/>
    <property type="match status" value="1"/>
</dbReference>